<feature type="transmembrane region" description="Helical" evidence="1">
    <location>
        <begin position="36"/>
        <end position="57"/>
    </location>
</feature>
<sequence>MVTLAVGLSHNLFFNVGISQCSGLLKINIPCELAKWMIYFFVLLGTMTFMKSIYTSAQGLVRKWKRRGQ</sequence>
<keyword evidence="1" id="KW-0812">Transmembrane</keyword>
<proteinExistence type="predicted"/>
<evidence type="ECO:0000256" key="1">
    <source>
        <dbReference type="SAM" id="Phobius"/>
    </source>
</evidence>
<dbReference type="AlphaFoldDB" id="A0A380B2N2"/>
<keyword evidence="1" id="KW-0472">Membrane</keyword>
<accession>A0A380B2N2</accession>
<gene>
    <name evidence="2" type="ORF">NCTC11544_05451</name>
</gene>
<protein>
    <submittedName>
        <fullName evidence="2">Uncharacterized protein</fullName>
    </submittedName>
</protein>
<keyword evidence="1" id="KW-1133">Transmembrane helix</keyword>
<dbReference type="Proteomes" id="UP000255529">
    <property type="component" value="Unassembled WGS sequence"/>
</dbReference>
<name>A0A380B2N2_9GAMM</name>
<dbReference type="EMBL" id="UGYN01000002">
    <property type="protein sequence ID" value="SUI91888.1"/>
    <property type="molecule type" value="Genomic_DNA"/>
</dbReference>
<reference evidence="2 3" key="1">
    <citation type="submission" date="2018-06" db="EMBL/GenBank/DDBJ databases">
        <authorList>
            <consortium name="Pathogen Informatics"/>
            <person name="Doyle S."/>
        </authorList>
    </citation>
    <scope>NUCLEOTIDE SEQUENCE [LARGE SCALE GENOMIC DNA]</scope>
    <source>
        <strain evidence="2 3">NCTC11544</strain>
    </source>
</reference>
<evidence type="ECO:0000313" key="2">
    <source>
        <dbReference type="EMBL" id="SUI91888.1"/>
    </source>
</evidence>
<organism evidence="2 3">
    <name type="scientific">Serratia quinivorans</name>
    <dbReference type="NCBI Taxonomy" id="137545"/>
    <lineage>
        <taxon>Bacteria</taxon>
        <taxon>Pseudomonadati</taxon>
        <taxon>Pseudomonadota</taxon>
        <taxon>Gammaproteobacteria</taxon>
        <taxon>Enterobacterales</taxon>
        <taxon>Yersiniaceae</taxon>
        <taxon>Serratia</taxon>
    </lineage>
</organism>
<evidence type="ECO:0000313" key="3">
    <source>
        <dbReference type="Proteomes" id="UP000255529"/>
    </source>
</evidence>